<reference evidence="2" key="1">
    <citation type="submission" date="2022-11" db="UniProtKB">
        <authorList>
            <consortium name="WormBaseParasite"/>
        </authorList>
    </citation>
    <scope>IDENTIFICATION</scope>
</reference>
<accession>A0A914RHJ6</accession>
<dbReference type="Proteomes" id="UP000887564">
    <property type="component" value="Unplaced"/>
</dbReference>
<dbReference type="WBParaSite" id="PEQ_0000579501-mRNA-1">
    <property type="protein sequence ID" value="PEQ_0000579501-mRNA-1"/>
    <property type="gene ID" value="PEQ_0000579501"/>
</dbReference>
<organism evidence="1 2">
    <name type="scientific">Parascaris equorum</name>
    <name type="common">Equine roundworm</name>
    <dbReference type="NCBI Taxonomy" id="6256"/>
    <lineage>
        <taxon>Eukaryota</taxon>
        <taxon>Metazoa</taxon>
        <taxon>Ecdysozoa</taxon>
        <taxon>Nematoda</taxon>
        <taxon>Chromadorea</taxon>
        <taxon>Rhabditida</taxon>
        <taxon>Spirurina</taxon>
        <taxon>Ascaridomorpha</taxon>
        <taxon>Ascaridoidea</taxon>
        <taxon>Ascarididae</taxon>
        <taxon>Parascaris</taxon>
    </lineage>
</organism>
<protein>
    <submittedName>
        <fullName evidence="2">Uncharacterized protein</fullName>
    </submittedName>
</protein>
<keyword evidence="1" id="KW-1185">Reference proteome</keyword>
<sequence>MKNMLSMFPLDHSCIIYAIIQHCEVERSLKFNAEHFRVGKKSSILGSCIRKSSREVAQEAIIRWNAVNVNTSGTECAHLTFPLHIDQY</sequence>
<proteinExistence type="predicted"/>
<name>A0A914RHJ6_PAREQ</name>
<evidence type="ECO:0000313" key="2">
    <source>
        <dbReference type="WBParaSite" id="PEQ_0000579501-mRNA-1"/>
    </source>
</evidence>
<dbReference type="AlphaFoldDB" id="A0A914RHJ6"/>
<evidence type="ECO:0000313" key="1">
    <source>
        <dbReference type="Proteomes" id="UP000887564"/>
    </source>
</evidence>